<dbReference type="EMBL" id="BK032600">
    <property type="protein sequence ID" value="DAF50777.1"/>
    <property type="molecule type" value="Genomic_DNA"/>
</dbReference>
<protein>
    <submittedName>
        <fullName evidence="1">Takusan</fullName>
    </submittedName>
</protein>
<accession>A0A8S5SID5</accession>
<proteinExistence type="predicted"/>
<organism evidence="1">
    <name type="scientific">Myoviridae sp. ct04y17</name>
    <dbReference type="NCBI Taxonomy" id="2827652"/>
    <lineage>
        <taxon>Viruses</taxon>
        <taxon>Duplodnaviria</taxon>
        <taxon>Heunggongvirae</taxon>
        <taxon>Uroviricota</taxon>
        <taxon>Caudoviricetes</taxon>
    </lineage>
</organism>
<evidence type="ECO:0000313" key="1">
    <source>
        <dbReference type="EMBL" id="DAF50777.1"/>
    </source>
</evidence>
<reference evidence="1" key="1">
    <citation type="journal article" date="2021" name="Proc. Natl. Acad. Sci. U.S.A.">
        <title>A Catalog of Tens of Thousands of Viruses from Human Metagenomes Reveals Hidden Associations with Chronic Diseases.</title>
        <authorList>
            <person name="Tisza M.J."/>
            <person name="Buck C.B."/>
        </authorList>
    </citation>
    <scope>NUCLEOTIDE SEQUENCE</scope>
    <source>
        <strain evidence="1">Ct04y17</strain>
    </source>
</reference>
<sequence>MYCFSTGNYIRLYTYILTFHRPDYCRPFHVPNPFYQG</sequence>
<name>A0A8S5SID5_9CAUD</name>